<proteinExistence type="predicted"/>
<dbReference type="InterPro" id="IPR012337">
    <property type="entry name" value="RNaseH-like_sf"/>
</dbReference>
<protein>
    <recommendedName>
        <fullName evidence="1">RNase H type-1 domain-containing protein</fullName>
    </recommendedName>
</protein>
<dbReference type="InterPro" id="IPR044730">
    <property type="entry name" value="RNase_H-like_dom_plant"/>
</dbReference>
<comment type="caution">
    <text evidence="2">The sequence shown here is derived from an EMBL/GenBank/DDBJ whole genome shotgun (WGS) entry which is preliminary data.</text>
</comment>
<dbReference type="InterPro" id="IPR052929">
    <property type="entry name" value="RNase_H-like_EbsB-rel"/>
</dbReference>
<evidence type="ECO:0000313" key="2">
    <source>
        <dbReference type="EMBL" id="KAL0008148.1"/>
    </source>
</evidence>
<gene>
    <name evidence="2" type="ORF">SO802_009650</name>
</gene>
<accession>A0AAW2DC11</accession>
<dbReference type="EMBL" id="JAZDWU010000003">
    <property type="protein sequence ID" value="KAL0008148.1"/>
    <property type="molecule type" value="Genomic_DNA"/>
</dbReference>
<dbReference type="GO" id="GO:0004523">
    <property type="term" value="F:RNA-DNA hybrid ribonuclease activity"/>
    <property type="evidence" value="ECO:0007669"/>
    <property type="project" value="InterPro"/>
</dbReference>
<reference evidence="2 3" key="1">
    <citation type="submission" date="2024-01" db="EMBL/GenBank/DDBJ databases">
        <title>A telomere-to-telomere, gap-free genome of sweet tea (Lithocarpus litseifolius).</title>
        <authorList>
            <person name="Zhou J."/>
        </authorList>
    </citation>
    <scope>NUCLEOTIDE SEQUENCE [LARGE SCALE GENOMIC DNA]</scope>
    <source>
        <strain evidence="2">Zhou-2022a</strain>
        <tissue evidence="2">Leaf</tissue>
    </source>
</reference>
<dbReference type="PANTHER" id="PTHR47074">
    <property type="entry name" value="BNAC02G40300D PROTEIN"/>
    <property type="match status" value="1"/>
</dbReference>
<dbReference type="SUPFAM" id="SSF53098">
    <property type="entry name" value="Ribonuclease H-like"/>
    <property type="match status" value="1"/>
</dbReference>
<dbReference type="PANTHER" id="PTHR47074:SF11">
    <property type="entry name" value="REVERSE TRANSCRIPTASE-LIKE PROTEIN"/>
    <property type="match status" value="1"/>
</dbReference>
<dbReference type="Proteomes" id="UP001459277">
    <property type="component" value="Unassembled WGS sequence"/>
</dbReference>
<name>A0AAW2DC11_9ROSI</name>
<organism evidence="2 3">
    <name type="scientific">Lithocarpus litseifolius</name>
    <dbReference type="NCBI Taxonomy" id="425828"/>
    <lineage>
        <taxon>Eukaryota</taxon>
        <taxon>Viridiplantae</taxon>
        <taxon>Streptophyta</taxon>
        <taxon>Embryophyta</taxon>
        <taxon>Tracheophyta</taxon>
        <taxon>Spermatophyta</taxon>
        <taxon>Magnoliopsida</taxon>
        <taxon>eudicotyledons</taxon>
        <taxon>Gunneridae</taxon>
        <taxon>Pentapetalae</taxon>
        <taxon>rosids</taxon>
        <taxon>fabids</taxon>
        <taxon>Fagales</taxon>
        <taxon>Fagaceae</taxon>
        <taxon>Lithocarpus</taxon>
    </lineage>
</organism>
<dbReference type="AlphaFoldDB" id="A0AAW2DC11"/>
<dbReference type="InterPro" id="IPR036397">
    <property type="entry name" value="RNaseH_sf"/>
</dbReference>
<dbReference type="Gene3D" id="3.30.420.10">
    <property type="entry name" value="Ribonuclease H-like superfamily/Ribonuclease H"/>
    <property type="match status" value="1"/>
</dbReference>
<dbReference type="Pfam" id="PF13456">
    <property type="entry name" value="RVT_3"/>
    <property type="match status" value="1"/>
</dbReference>
<keyword evidence="3" id="KW-1185">Reference proteome</keyword>
<dbReference type="GO" id="GO:0003676">
    <property type="term" value="F:nucleic acid binding"/>
    <property type="evidence" value="ECO:0007669"/>
    <property type="project" value="InterPro"/>
</dbReference>
<dbReference type="InterPro" id="IPR002156">
    <property type="entry name" value="RNaseH_domain"/>
</dbReference>
<feature type="domain" description="RNase H type-1" evidence="1">
    <location>
        <begin position="70"/>
        <end position="191"/>
    </location>
</feature>
<sequence>MDIFFATAWSIWWNRNQVVHNDSGSPPSRSWEMANRMLNDFKEACSHPPLPLPSPIPKWRAPPSGFYKINVDGASTHDGTNSSIGVIICDNQGIPITASSKVLLSPYTAEISEALALLHGVLLAAEMKMSHAIFESDALSIVQALNQGDVGGEIGHILQDIRTISTSFSWCSFQHLKRDGNRVAHELAKAAKLSGISQTWKGVYPNCVKHLLLEDI</sequence>
<evidence type="ECO:0000313" key="3">
    <source>
        <dbReference type="Proteomes" id="UP001459277"/>
    </source>
</evidence>
<dbReference type="CDD" id="cd06222">
    <property type="entry name" value="RNase_H_like"/>
    <property type="match status" value="1"/>
</dbReference>
<evidence type="ECO:0000259" key="1">
    <source>
        <dbReference type="Pfam" id="PF13456"/>
    </source>
</evidence>